<keyword evidence="6" id="KW-1185">Reference proteome</keyword>
<dbReference type="PROSITE" id="PS50885">
    <property type="entry name" value="HAMP"/>
    <property type="match status" value="1"/>
</dbReference>
<gene>
    <name evidence="5" type="ORF">D0Y96_17235</name>
</gene>
<dbReference type="Gene3D" id="3.60.40.10">
    <property type="entry name" value="PPM-type phosphatase domain"/>
    <property type="match status" value="1"/>
</dbReference>
<dbReference type="SUPFAM" id="SSF158472">
    <property type="entry name" value="HAMP domain-like"/>
    <property type="match status" value="1"/>
</dbReference>
<feature type="transmembrane region" description="Helical" evidence="3">
    <location>
        <begin position="54"/>
        <end position="76"/>
    </location>
</feature>
<feature type="domain" description="HAMP" evidence="4">
    <location>
        <begin position="394"/>
        <end position="446"/>
    </location>
</feature>
<name>A0A372IKB9_9BACT</name>
<organism evidence="5 6">
    <name type="scientific">Paracidobacterium acidisoli</name>
    <dbReference type="NCBI Taxonomy" id="2303751"/>
    <lineage>
        <taxon>Bacteria</taxon>
        <taxon>Pseudomonadati</taxon>
        <taxon>Acidobacteriota</taxon>
        <taxon>Terriglobia</taxon>
        <taxon>Terriglobales</taxon>
        <taxon>Acidobacteriaceae</taxon>
        <taxon>Paracidobacterium</taxon>
    </lineage>
</organism>
<feature type="coiled-coil region" evidence="2">
    <location>
        <begin position="437"/>
        <end position="464"/>
    </location>
</feature>
<dbReference type="GO" id="GO:0016791">
    <property type="term" value="F:phosphatase activity"/>
    <property type="evidence" value="ECO:0007669"/>
    <property type="project" value="TreeGrafter"/>
</dbReference>
<dbReference type="CDD" id="cd06225">
    <property type="entry name" value="HAMP"/>
    <property type="match status" value="1"/>
</dbReference>
<feature type="transmembrane region" description="Helical" evidence="3">
    <location>
        <begin position="88"/>
        <end position="113"/>
    </location>
</feature>
<dbReference type="Pfam" id="PF07228">
    <property type="entry name" value="SpoIIE"/>
    <property type="match status" value="1"/>
</dbReference>
<keyword evidence="1" id="KW-0378">Hydrolase</keyword>
<comment type="caution">
    <text evidence="5">The sequence shown here is derived from an EMBL/GenBank/DDBJ whole genome shotgun (WGS) entry which is preliminary data.</text>
</comment>
<dbReference type="GO" id="GO:0007165">
    <property type="term" value="P:signal transduction"/>
    <property type="evidence" value="ECO:0007669"/>
    <property type="project" value="InterPro"/>
</dbReference>
<dbReference type="Proteomes" id="UP000264702">
    <property type="component" value="Unassembled WGS sequence"/>
</dbReference>
<feature type="transmembrane region" description="Helical" evidence="3">
    <location>
        <begin position="27"/>
        <end position="48"/>
    </location>
</feature>
<dbReference type="PANTHER" id="PTHR43156:SF2">
    <property type="entry name" value="STAGE II SPORULATION PROTEIN E"/>
    <property type="match status" value="1"/>
</dbReference>
<dbReference type="InterPro" id="IPR052016">
    <property type="entry name" value="Bact_Sigma-Reg"/>
</dbReference>
<evidence type="ECO:0000256" key="3">
    <source>
        <dbReference type="SAM" id="Phobius"/>
    </source>
</evidence>
<feature type="transmembrane region" description="Helical" evidence="3">
    <location>
        <begin position="370"/>
        <end position="390"/>
    </location>
</feature>
<dbReference type="SMART" id="SM00304">
    <property type="entry name" value="HAMP"/>
    <property type="match status" value="1"/>
</dbReference>
<evidence type="ECO:0000259" key="4">
    <source>
        <dbReference type="PROSITE" id="PS50885"/>
    </source>
</evidence>
<dbReference type="SUPFAM" id="SSF81606">
    <property type="entry name" value="PP2C-like"/>
    <property type="match status" value="1"/>
</dbReference>
<accession>A0A372IKB9</accession>
<dbReference type="InterPro" id="IPR001932">
    <property type="entry name" value="PPM-type_phosphatase-like_dom"/>
</dbReference>
<evidence type="ECO:0000256" key="1">
    <source>
        <dbReference type="ARBA" id="ARBA00022801"/>
    </source>
</evidence>
<protein>
    <submittedName>
        <fullName evidence="5">HAMP domain-containing protein</fullName>
    </submittedName>
</protein>
<proteinExistence type="predicted"/>
<keyword evidence="3" id="KW-1133">Transmembrane helix</keyword>
<dbReference type="InterPro" id="IPR003660">
    <property type="entry name" value="HAMP_dom"/>
</dbReference>
<dbReference type="Pfam" id="PF00672">
    <property type="entry name" value="HAMP"/>
    <property type="match status" value="1"/>
</dbReference>
<dbReference type="EMBL" id="QVQT01000006">
    <property type="protein sequence ID" value="RFU15410.1"/>
    <property type="molecule type" value="Genomic_DNA"/>
</dbReference>
<dbReference type="Gene3D" id="6.10.340.10">
    <property type="match status" value="1"/>
</dbReference>
<dbReference type="GO" id="GO:0016020">
    <property type="term" value="C:membrane"/>
    <property type="evidence" value="ECO:0007669"/>
    <property type="project" value="InterPro"/>
</dbReference>
<dbReference type="InterPro" id="IPR036457">
    <property type="entry name" value="PPM-type-like_dom_sf"/>
</dbReference>
<dbReference type="AlphaFoldDB" id="A0A372IKB9"/>
<keyword evidence="3" id="KW-0472">Membrane</keyword>
<evidence type="ECO:0000256" key="2">
    <source>
        <dbReference type="SAM" id="Coils"/>
    </source>
</evidence>
<keyword evidence="2" id="KW-0175">Coiled coil</keyword>
<evidence type="ECO:0000313" key="5">
    <source>
        <dbReference type="EMBL" id="RFU15410.1"/>
    </source>
</evidence>
<sequence>MGWVRDFEVRVFRVVRREPPRGMIHRSAFWLLLSYIALRLLAMIPGVAGETFRGLSIVALVLLIVFCVPLIWRFVFGRLLWKVRNRLIVTYVLMGLTPVVLFVTMALISLYIFSGQFAIFAATAEVNDELAHLSSDNHDYVLHLAHVFAAEPHLHAVTLPEAAQAVDENPGFEIAAFQDGQPVTLDPAAVNAHDMRAVPDWVSSGFRNVVLDNGRLYLRAVNSQTVNGHTTTVISSLPLAKENVSRIAQGLGQVAIIPGVDFDEEDQPEPRRNGKIRLEMNPVGKGENGVTVNGRELESAVRRTAIVGGTLPPREHFYDIPVTFYAPLMTEDWVTGKQHQTYTHVSSRPSLLYLRLFNTSLRVAVFVREALIAIAVVFGLLELLAFLAAMRLNRTITRSIHDLYHGTLSIDSGDFGYRIQVKRNDQLAALSQSFNSMAISLERLLEEQREKERMQNELAIAQEVQANLFPRGHIALPMLELHGICVPARTVSGDYYDFLLFGESGLGLALGDISGKGISAALLMATLHSAVRAYRFAGEELILDGTAAMAIPSQQQQGEEELECGEFFEEPAKILGLLNRHLYRSTQPEKYATLFLGHYDGLRRRLIYSTGGQLPPLLLRADDSVTRLDSGGTVVGLIDNVSYEQGTVQLATGDILVAYSDGVTEPENDFGEFGEERLMEVIRQHRHMPLETISEQVMQSLRSWIGDQEQPDDITLVLARQR</sequence>
<evidence type="ECO:0000313" key="6">
    <source>
        <dbReference type="Proteomes" id="UP000264702"/>
    </source>
</evidence>
<keyword evidence="3" id="KW-0812">Transmembrane</keyword>
<dbReference type="SMART" id="SM00331">
    <property type="entry name" value="PP2C_SIG"/>
    <property type="match status" value="1"/>
</dbReference>
<dbReference type="PANTHER" id="PTHR43156">
    <property type="entry name" value="STAGE II SPORULATION PROTEIN E-RELATED"/>
    <property type="match status" value="1"/>
</dbReference>
<reference evidence="5 6" key="1">
    <citation type="submission" date="2018-08" db="EMBL/GenBank/DDBJ databases">
        <title>Acidipila sp. 4G-K13, an acidobacterium isolated from forest soil.</title>
        <authorList>
            <person name="Gao Z.-H."/>
            <person name="Qiu L.-H."/>
        </authorList>
    </citation>
    <scope>NUCLEOTIDE SEQUENCE [LARGE SCALE GENOMIC DNA]</scope>
    <source>
        <strain evidence="5 6">4G-K13</strain>
    </source>
</reference>